<evidence type="ECO:0000313" key="3">
    <source>
        <dbReference type="EMBL" id="MFB9150873.1"/>
    </source>
</evidence>
<keyword evidence="4" id="KW-1185">Reference proteome</keyword>
<evidence type="ECO:0000313" key="4">
    <source>
        <dbReference type="Proteomes" id="UP001589670"/>
    </source>
</evidence>
<dbReference type="InterPro" id="IPR013517">
    <property type="entry name" value="FG-GAP"/>
</dbReference>
<gene>
    <name evidence="3" type="ORF">ACFFU4_14050</name>
</gene>
<evidence type="ECO:0000256" key="2">
    <source>
        <dbReference type="SAM" id="SignalP"/>
    </source>
</evidence>
<sequence>MRGLALIAALLLPGLAAAQAITVARYADPADRYGHRVLGAGGEWGAMLLTLDDGTTRRVTLPETLVFEDIAPRLADLDGDGTPEVIVVESSLRHGARLAIHGPGGRIAATPHIGRRNRWLAPVGAADLDGDGHMEIAYIDRPHLAQVLRVWRFRDGALTRVADASGLTNHKIGWDFIPGGIRHCGEFPEMITAVSGWSQIVATRLVGDRVLSAPIGPYVGPDSLAAALACP</sequence>
<keyword evidence="1 2" id="KW-0732">Signal</keyword>
<dbReference type="SUPFAM" id="SSF69318">
    <property type="entry name" value="Integrin alpha N-terminal domain"/>
    <property type="match status" value="1"/>
</dbReference>
<organism evidence="3 4">
    <name type="scientific">Roseovarius ramblicola</name>
    <dbReference type="NCBI Taxonomy" id="2022336"/>
    <lineage>
        <taxon>Bacteria</taxon>
        <taxon>Pseudomonadati</taxon>
        <taxon>Pseudomonadota</taxon>
        <taxon>Alphaproteobacteria</taxon>
        <taxon>Rhodobacterales</taxon>
        <taxon>Roseobacteraceae</taxon>
        <taxon>Roseovarius</taxon>
    </lineage>
</organism>
<name>A0ABV5I2I0_9RHOB</name>
<feature type="chain" id="PRO_5045533360" evidence="2">
    <location>
        <begin position="19"/>
        <end position="231"/>
    </location>
</feature>
<dbReference type="Pfam" id="PF13517">
    <property type="entry name" value="FG-GAP_3"/>
    <property type="match status" value="1"/>
</dbReference>
<accession>A0ABV5I2I0</accession>
<dbReference type="Proteomes" id="UP001589670">
    <property type="component" value="Unassembled WGS sequence"/>
</dbReference>
<proteinExistence type="predicted"/>
<dbReference type="InterPro" id="IPR028994">
    <property type="entry name" value="Integrin_alpha_N"/>
</dbReference>
<reference evidence="3 4" key="1">
    <citation type="submission" date="2024-09" db="EMBL/GenBank/DDBJ databases">
        <authorList>
            <person name="Sun Q."/>
            <person name="Mori K."/>
        </authorList>
    </citation>
    <scope>NUCLEOTIDE SEQUENCE [LARGE SCALE GENOMIC DNA]</scope>
    <source>
        <strain evidence="3 4">CECT 9424</strain>
    </source>
</reference>
<dbReference type="EMBL" id="JBHMEC010000019">
    <property type="protein sequence ID" value="MFB9150873.1"/>
    <property type="molecule type" value="Genomic_DNA"/>
</dbReference>
<comment type="caution">
    <text evidence="3">The sequence shown here is derived from an EMBL/GenBank/DDBJ whole genome shotgun (WGS) entry which is preliminary data.</text>
</comment>
<feature type="signal peptide" evidence="2">
    <location>
        <begin position="1"/>
        <end position="18"/>
    </location>
</feature>
<dbReference type="RefSeq" id="WP_377070426.1">
    <property type="nucleotide sequence ID" value="NZ_JBHMEC010000019.1"/>
</dbReference>
<protein>
    <submittedName>
        <fullName evidence="3">FG-GAP repeat domain-containing protein</fullName>
    </submittedName>
</protein>
<evidence type="ECO:0000256" key="1">
    <source>
        <dbReference type="ARBA" id="ARBA00022729"/>
    </source>
</evidence>